<gene>
    <name evidence="1" type="ORF">BIY22_15095</name>
</gene>
<dbReference type="Pfam" id="PF05014">
    <property type="entry name" value="Nuc_deoxyrib_tr"/>
    <property type="match status" value="1"/>
</dbReference>
<comment type="caution">
    <text evidence="1">The sequence shown here is derived from an EMBL/GenBank/DDBJ whole genome shotgun (WGS) entry which is preliminary data.</text>
</comment>
<dbReference type="Gene3D" id="3.40.1190.20">
    <property type="match status" value="1"/>
</dbReference>
<dbReference type="InterPro" id="IPR007710">
    <property type="entry name" value="Nucleoside_deoxyribTrfase"/>
</dbReference>
<dbReference type="Gene3D" id="3.40.50.450">
    <property type="match status" value="1"/>
</dbReference>
<dbReference type="SUPFAM" id="SSF53613">
    <property type="entry name" value="Ribokinase-like"/>
    <property type="match status" value="1"/>
</dbReference>
<dbReference type="InterPro" id="IPR029056">
    <property type="entry name" value="Ribokinase-like"/>
</dbReference>
<reference evidence="1 2" key="1">
    <citation type="submission" date="2016-09" db="EMBL/GenBank/DDBJ databases">
        <title>Genomic Taxonomy of the Vibrionaceae.</title>
        <authorList>
            <person name="Gonzalez-Castillo A."/>
            <person name="Gomez-Gil B."/>
            <person name="Enciso-Ibarra K."/>
        </authorList>
    </citation>
    <scope>NUCLEOTIDE SEQUENCE [LARGE SCALE GENOMIC DNA]</scope>
    <source>
        <strain evidence="1 2">CAIM 703</strain>
    </source>
</reference>
<dbReference type="EMBL" id="MJMJ01000002">
    <property type="protein sequence ID" value="OLQ92648.1"/>
    <property type="molecule type" value="Genomic_DNA"/>
</dbReference>
<accession>A0A1Q9HP60</accession>
<proteinExistence type="predicted"/>
<protein>
    <submittedName>
        <fullName evidence="1">Nucleoside 2-deoxyribosyltransferase</fullName>
    </submittedName>
</protein>
<dbReference type="SUPFAM" id="SSF52309">
    <property type="entry name" value="N-(deoxy)ribosyltransferase-like"/>
    <property type="match status" value="1"/>
</dbReference>
<keyword evidence="1" id="KW-0808">Transferase</keyword>
<organism evidence="1 2">
    <name type="scientific">Vibrio panuliri</name>
    <dbReference type="NCBI Taxonomy" id="1381081"/>
    <lineage>
        <taxon>Bacteria</taxon>
        <taxon>Pseudomonadati</taxon>
        <taxon>Pseudomonadota</taxon>
        <taxon>Gammaproteobacteria</taxon>
        <taxon>Vibrionales</taxon>
        <taxon>Vibrionaceae</taxon>
        <taxon>Vibrio</taxon>
    </lineage>
</organism>
<dbReference type="STRING" id="1381081.BIY22_15095"/>
<dbReference type="AlphaFoldDB" id="A0A1Q9HP60"/>
<sequence>MTKHINIVGGAYFEECCYPRRQLFRGSGVRAAALLSNLDCAVDLNTACSDYADEFKDLSEYLKFNLSIEPKTDDISFRYRHPLSAPNIINIPNEHISYEKTVQAESALVFGMLEGRPKVNASKAVYDPQDGINSTHFSSNGSTANELAVVVSYSEGKKLSGKSNPEDIAHFLLDQPNVEVVIVKCGASGALVSTCKASEWVHAFPTDRVFKIGSGDIFTSTFAYEWLLQETSPFIAGWIASRVTAEYVETGLDRIAPQRYEELKLEAINAQQSHPNSAFKPIPKTQIYLAGPFFNTAEQWRIDEAKNALEDMGFTVFSPIHEVGEGELYDVAQADLKGLEESGIVLAILDGLDCGTVFEIGYARALQKPVVVIAEHVDPRNLTMISGSNCDVTDDFAAGIYKAGWKVMEKYFE</sequence>
<evidence type="ECO:0000313" key="1">
    <source>
        <dbReference type="EMBL" id="OLQ92648.1"/>
    </source>
</evidence>
<dbReference type="GO" id="GO:0016740">
    <property type="term" value="F:transferase activity"/>
    <property type="evidence" value="ECO:0007669"/>
    <property type="project" value="UniProtKB-KW"/>
</dbReference>
<dbReference type="OrthoDB" id="9795789at2"/>
<dbReference type="Proteomes" id="UP000186313">
    <property type="component" value="Unassembled WGS sequence"/>
</dbReference>
<name>A0A1Q9HP60_9VIBR</name>
<dbReference type="RefSeq" id="WP_075706302.1">
    <property type="nucleotide sequence ID" value="NZ_MJMJ01000002.1"/>
</dbReference>
<evidence type="ECO:0000313" key="2">
    <source>
        <dbReference type="Proteomes" id="UP000186313"/>
    </source>
</evidence>